<dbReference type="AlphaFoldDB" id="A0A645FXB2"/>
<dbReference type="EMBL" id="VSSQ01065651">
    <property type="protein sequence ID" value="MPN18342.1"/>
    <property type="molecule type" value="Genomic_DNA"/>
</dbReference>
<sequence>MTISCVSCCCGVFIASLLASAGLAGAVARAGGWGGPCGLQAGPANVLFGENQLAVLGDAQAIVLAFVADQDFLAALK</sequence>
<comment type="caution">
    <text evidence="1">The sequence shown here is derived from an EMBL/GenBank/DDBJ whole genome shotgun (WGS) entry which is preliminary data.</text>
</comment>
<reference evidence="1" key="1">
    <citation type="submission" date="2019-08" db="EMBL/GenBank/DDBJ databases">
        <authorList>
            <person name="Kucharzyk K."/>
            <person name="Murdoch R.W."/>
            <person name="Higgins S."/>
            <person name="Loffler F."/>
        </authorList>
    </citation>
    <scope>NUCLEOTIDE SEQUENCE</scope>
</reference>
<name>A0A645FXB2_9ZZZZ</name>
<accession>A0A645FXB2</accession>
<organism evidence="1">
    <name type="scientific">bioreactor metagenome</name>
    <dbReference type="NCBI Taxonomy" id="1076179"/>
    <lineage>
        <taxon>unclassified sequences</taxon>
        <taxon>metagenomes</taxon>
        <taxon>ecological metagenomes</taxon>
    </lineage>
</organism>
<evidence type="ECO:0000313" key="1">
    <source>
        <dbReference type="EMBL" id="MPN18342.1"/>
    </source>
</evidence>
<proteinExistence type="predicted"/>
<gene>
    <name evidence="1" type="ORF">SDC9_165702</name>
</gene>
<protein>
    <submittedName>
        <fullName evidence="1">Uncharacterized protein</fullName>
    </submittedName>
</protein>